<keyword evidence="2" id="KW-1185">Reference proteome</keyword>
<sequence>MAGATASLGSLESDDMKRGEVAEEYGGALWKALTEPTRVGVAKNGKSINCYCPFFTKRYRRTTPKVKSSGGVKSSSPKSIRLPLHKITVLRDFEGQHDLSSLDDQGATWMLARE</sequence>
<accession>A0A9Q1MUU3</accession>
<dbReference type="AlphaFoldDB" id="A0A9Q1MUU3"/>
<dbReference type="Proteomes" id="UP001152561">
    <property type="component" value="Unassembled WGS sequence"/>
</dbReference>
<gene>
    <name evidence="1" type="ORF">K7X08_006176</name>
</gene>
<evidence type="ECO:0000313" key="1">
    <source>
        <dbReference type="EMBL" id="KAJ8569599.1"/>
    </source>
</evidence>
<dbReference type="EMBL" id="JAJAGQ010000002">
    <property type="protein sequence ID" value="KAJ8569599.1"/>
    <property type="molecule type" value="Genomic_DNA"/>
</dbReference>
<protein>
    <submittedName>
        <fullName evidence="1">Uncharacterized protein</fullName>
    </submittedName>
</protein>
<organism evidence="1 2">
    <name type="scientific">Anisodus acutangulus</name>
    <dbReference type="NCBI Taxonomy" id="402998"/>
    <lineage>
        <taxon>Eukaryota</taxon>
        <taxon>Viridiplantae</taxon>
        <taxon>Streptophyta</taxon>
        <taxon>Embryophyta</taxon>
        <taxon>Tracheophyta</taxon>
        <taxon>Spermatophyta</taxon>
        <taxon>Magnoliopsida</taxon>
        <taxon>eudicotyledons</taxon>
        <taxon>Gunneridae</taxon>
        <taxon>Pentapetalae</taxon>
        <taxon>asterids</taxon>
        <taxon>lamiids</taxon>
        <taxon>Solanales</taxon>
        <taxon>Solanaceae</taxon>
        <taxon>Solanoideae</taxon>
        <taxon>Hyoscyameae</taxon>
        <taxon>Anisodus</taxon>
    </lineage>
</organism>
<reference evidence="2" key="1">
    <citation type="journal article" date="2023" name="Proc. Natl. Acad. Sci. U.S.A.">
        <title>Genomic and structural basis for evolution of tropane alkaloid biosynthesis.</title>
        <authorList>
            <person name="Wanga Y.-J."/>
            <person name="Taina T."/>
            <person name="Yua J.-Y."/>
            <person name="Lia J."/>
            <person name="Xua B."/>
            <person name="Chenc J."/>
            <person name="D'Auriad J.C."/>
            <person name="Huanga J.-P."/>
            <person name="Huanga S.-X."/>
        </authorList>
    </citation>
    <scope>NUCLEOTIDE SEQUENCE [LARGE SCALE GENOMIC DNA]</scope>
    <source>
        <strain evidence="2">cv. KIB-2019</strain>
    </source>
</reference>
<name>A0A9Q1MUU3_9SOLA</name>
<proteinExistence type="predicted"/>
<evidence type="ECO:0000313" key="2">
    <source>
        <dbReference type="Proteomes" id="UP001152561"/>
    </source>
</evidence>
<comment type="caution">
    <text evidence="1">The sequence shown here is derived from an EMBL/GenBank/DDBJ whole genome shotgun (WGS) entry which is preliminary data.</text>
</comment>